<keyword evidence="1" id="KW-0067">ATP-binding</keyword>
<evidence type="ECO:0000259" key="2">
    <source>
        <dbReference type="PROSITE" id="PS50975"/>
    </source>
</evidence>
<evidence type="ECO:0000313" key="4">
    <source>
        <dbReference type="EMBL" id="QAV19548.1"/>
    </source>
</evidence>
<evidence type="ECO:0000313" key="6">
    <source>
        <dbReference type="Proteomes" id="UP001527202"/>
    </source>
</evidence>
<feature type="domain" description="ATP-grasp" evidence="2">
    <location>
        <begin position="144"/>
        <end position="345"/>
    </location>
</feature>
<dbReference type="AlphaFoldDB" id="A0A410WYP3"/>
<dbReference type="FunFam" id="3.30.470.20:FF:000139">
    <property type="entry name" value="[Butirosin acyl-carrier protein]--L-glutamate ligase"/>
    <property type="match status" value="1"/>
</dbReference>
<gene>
    <name evidence="3" type="ORF">M5X16_12220</name>
    <name evidence="4" type="ORF">PC41400_18525</name>
</gene>
<dbReference type="KEGG" id="pchi:PC41400_18525"/>
<keyword evidence="6" id="KW-1185">Reference proteome</keyword>
<name>A0A410WYP3_9BACL</name>
<dbReference type="GO" id="GO:0046872">
    <property type="term" value="F:metal ion binding"/>
    <property type="evidence" value="ECO:0007669"/>
    <property type="project" value="InterPro"/>
</dbReference>
<sequence>MKFTHPLDYYRLSGKQILWYMNIGDEQDGQASNYFPSVKDLQSEKIVVQQEHQLLFLARPQDTVFFHAMPEPAFLDYWKERNLVLPTIICCDELAQVPDLARHTIIPFIVSERLLELKERYPQMDIIAPELTVCREINDKFSTRRRMERNGFNVTTGYFCSDIGSLEHAYDQLVSAGFSKCVLKVPYGSSGKGLKVIDNERNFRFLLNYIQNRQTSVDLLLEGWHPHRLSLTSQLFISEYEVHLLAVTEQIVDPNGVYKGTNFSPSLSQSESAEYREEILRAGELIRQMGYRGVLGIDSIIDTNGELIPVIEINARLTQVTYILPLVIEQKKRYEFVESRVLVFNSGMDLGFEDYVNDLSEVTRDLPVHIDLYNFCKASGAFKNTYKLFVLVSAHNTEQLTKARSLLDELNTRMTTGVH</sequence>
<reference evidence="4 5" key="1">
    <citation type="submission" date="2018-01" db="EMBL/GenBank/DDBJ databases">
        <title>The whole genome sequencing and assembly of Paenibacillus chitinolyticus KCCM 41400 strain.</title>
        <authorList>
            <person name="Kim J.-Y."/>
            <person name="Park M.-K."/>
            <person name="Lee Y.-J."/>
            <person name="Yi H."/>
            <person name="Bahn Y.-S."/>
            <person name="Kim J.F."/>
            <person name="Lee D.-W."/>
        </authorList>
    </citation>
    <scope>NUCLEOTIDE SEQUENCE [LARGE SCALE GENOMIC DNA]</scope>
    <source>
        <strain evidence="4 5">KCCM 41400</strain>
    </source>
</reference>
<dbReference type="EMBL" id="JAMDMJ010000013">
    <property type="protein sequence ID" value="MCY9596538.1"/>
    <property type="molecule type" value="Genomic_DNA"/>
</dbReference>
<dbReference type="GeneID" id="95376791"/>
<keyword evidence="1" id="KW-0547">Nucleotide-binding</keyword>
<dbReference type="GO" id="GO:0005524">
    <property type="term" value="F:ATP binding"/>
    <property type="evidence" value="ECO:0007669"/>
    <property type="project" value="UniProtKB-UniRule"/>
</dbReference>
<accession>A0A410WYP3</accession>
<dbReference type="InterPro" id="IPR011761">
    <property type="entry name" value="ATP-grasp"/>
</dbReference>
<proteinExistence type="predicted"/>
<dbReference type="OrthoDB" id="20966at2"/>
<dbReference type="Proteomes" id="UP001527202">
    <property type="component" value="Unassembled WGS sequence"/>
</dbReference>
<dbReference type="RefSeq" id="WP_042226728.1">
    <property type="nucleotide sequence ID" value="NZ_CP026520.1"/>
</dbReference>
<dbReference type="Gene3D" id="3.30.470.20">
    <property type="entry name" value="ATP-grasp fold, B domain"/>
    <property type="match status" value="1"/>
</dbReference>
<dbReference type="EMBL" id="CP026520">
    <property type="protein sequence ID" value="QAV19548.1"/>
    <property type="molecule type" value="Genomic_DNA"/>
</dbReference>
<protein>
    <submittedName>
        <fullName evidence="4">ATP-grasp domain-containing protein</fullName>
    </submittedName>
</protein>
<evidence type="ECO:0000256" key="1">
    <source>
        <dbReference type="PROSITE-ProRule" id="PRU00409"/>
    </source>
</evidence>
<reference evidence="3 6" key="2">
    <citation type="submission" date="2022-05" db="EMBL/GenBank/DDBJ databases">
        <title>Genome Sequencing of Bee-Associated Microbes.</title>
        <authorList>
            <person name="Dunlap C."/>
        </authorList>
    </citation>
    <scope>NUCLEOTIDE SEQUENCE [LARGE SCALE GENOMIC DNA]</scope>
    <source>
        <strain evidence="3 6">NRRL B-23120</strain>
    </source>
</reference>
<dbReference type="SUPFAM" id="SSF56059">
    <property type="entry name" value="Glutathione synthetase ATP-binding domain-like"/>
    <property type="match status" value="1"/>
</dbReference>
<dbReference type="Pfam" id="PF02655">
    <property type="entry name" value="ATP-grasp_3"/>
    <property type="match status" value="1"/>
</dbReference>
<evidence type="ECO:0000313" key="5">
    <source>
        <dbReference type="Proteomes" id="UP000288943"/>
    </source>
</evidence>
<evidence type="ECO:0000313" key="3">
    <source>
        <dbReference type="EMBL" id="MCY9596538.1"/>
    </source>
</evidence>
<dbReference type="InterPro" id="IPR003806">
    <property type="entry name" value="ATP-grasp_PylC-type"/>
</dbReference>
<organism evidence="4 5">
    <name type="scientific">Paenibacillus chitinolyticus</name>
    <dbReference type="NCBI Taxonomy" id="79263"/>
    <lineage>
        <taxon>Bacteria</taxon>
        <taxon>Bacillati</taxon>
        <taxon>Bacillota</taxon>
        <taxon>Bacilli</taxon>
        <taxon>Bacillales</taxon>
        <taxon>Paenibacillaceae</taxon>
        <taxon>Paenibacillus</taxon>
    </lineage>
</organism>
<dbReference type="PROSITE" id="PS50975">
    <property type="entry name" value="ATP_GRASP"/>
    <property type="match status" value="1"/>
</dbReference>
<dbReference type="Proteomes" id="UP000288943">
    <property type="component" value="Chromosome"/>
</dbReference>